<feature type="transmembrane region" description="Helical" evidence="3">
    <location>
        <begin position="92"/>
        <end position="118"/>
    </location>
</feature>
<reference evidence="4 5" key="1">
    <citation type="journal article" date="2015" name="Genome Announc.">
        <title>Complete Genome Sequence of 'Candidatus Liberibacter africanus,' a Bacterium Associated with Citrus Huanglongbing.</title>
        <authorList>
            <person name="Lin H."/>
            <person name="Pietersen G."/>
            <person name="Han C."/>
            <person name="Read D.A."/>
            <person name="Lou B."/>
            <person name="Gupta G."/>
            <person name="Civerolo E.L."/>
        </authorList>
    </citation>
    <scope>NUCLEOTIDE SEQUENCE [LARGE SCALE GENOMIC DNA]</scope>
    <source>
        <strain evidence="4 5">PTSAPSY</strain>
    </source>
</reference>
<comment type="subcellular location">
    <subcellularLocation>
        <location evidence="2">Cell membrane</location>
        <topology evidence="2">Multi-pass membrane protein</topology>
    </subcellularLocation>
</comment>
<dbReference type="InterPro" id="IPR003784">
    <property type="entry name" value="BioY"/>
</dbReference>
<dbReference type="PANTHER" id="PTHR34295:SF1">
    <property type="entry name" value="BIOTIN TRANSPORTER BIOY"/>
    <property type="match status" value="1"/>
</dbReference>
<sequence>MSNSFESIIKPAFNLTLLKNRSLAWKFATLIFGNLFLILSSYIVVPMIPVPMTMQTFAVTLIGAVYGWRFGGMMVIIWLIEGALGLPVLAGGAGGIHCFVGATAGYIFSFPIAAFLMGWLSERGWNGNRVFLAFSGMLISNTLVILFGAGWLATLIGYKPAIILGLKPFLTGAVIRSFVGALTMKFLMRTEKT</sequence>
<dbReference type="RefSeq" id="WP_047264277.1">
    <property type="nucleotide sequence ID" value="NZ_CP004021.1"/>
</dbReference>
<dbReference type="PANTHER" id="PTHR34295">
    <property type="entry name" value="BIOTIN TRANSPORTER BIOY"/>
    <property type="match status" value="1"/>
</dbReference>
<protein>
    <recommendedName>
        <fullName evidence="2">Biotin transporter</fullName>
    </recommendedName>
</protein>
<dbReference type="OrthoDB" id="9803495at2"/>
<dbReference type="GO" id="GO:0015225">
    <property type="term" value="F:biotin transmembrane transporter activity"/>
    <property type="evidence" value="ECO:0007669"/>
    <property type="project" value="UniProtKB-UniRule"/>
</dbReference>
<feature type="transmembrane region" description="Helical" evidence="3">
    <location>
        <begin position="130"/>
        <end position="157"/>
    </location>
</feature>
<dbReference type="KEGG" id="lau:G293_03205"/>
<feature type="transmembrane region" description="Helical" evidence="3">
    <location>
        <begin position="169"/>
        <end position="188"/>
    </location>
</feature>
<keyword evidence="2" id="KW-0813">Transport</keyword>
<dbReference type="PATRIC" id="fig|1277257.4.peg.687"/>
<comment type="similarity">
    <text evidence="1 2">Belongs to the BioY family.</text>
</comment>
<dbReference type="EMBL" id="CP004021">
    <property type="protein sequence ID" value="AKK20269.1"/>
    <property type="molecule type" value="Genomic_DNA"/>
</dbReference>
<dbReference type="GO" id="GO:0005886">
    <property type="term" value="C:plasma membrane"/>
    <property type="evidence" value="ECO:0007669"/>
    <property type="project" value="UniProtKB-SubCell"/>
</dbReference>
<accession>A0A0G3I303</accession>
<name>A0A0G3I303_LIBAF</name>
<dbReference type="PIRSF" id="PIRSF016661">
    <property type="entry name" value="BioY"/>
    <property type="match status" value="1"/>
</dbReference>
<keyword evidence="5" id="KW-1185">Reference proteome</keyword>
<proteinExistence type="inferred from homology"/>
<evidence type="ECO:0000256" key="1">
    <source>
        <dbReference type="ARBA" id="ARBA00010692"/>
    </source>
</evidence>
<feature type="transmembrane region" description="Helical" evidence="3">
    <location>
        <begin position="23"/>
        <end position="45"/>
    </location>
</feature>
<evidence type="ECO:0000313" key="4">
    <source>
        <dbReference type="EMBL" id="AKK20269.1"/>
    </source>
</evidence>
<keyword evidence="2" id="KW-1003">Cell membrane</keyword>
<evidence type="ECO:0000256" key="2">
    <source>
        <dbReference type="PIRNR" id="PIRNR016661"/>
    </source>
</evidence>
<organism evidence="4 5">
    <name type="scientific">Candidatus Liberibacter africanus PTSAPSY</name>
    <dbReference type="NCBI Taxonomy" id="1277257"/>
    <lineage>
        <taxon>Bacteria</taxon>
        <taxon>Pseudomonadati</taxon>
        <taxon>Pseudomonadota</taxon>
        <taxon>Alphaproteobacteria</taxon>
        <taxon>Hyphomicrobiales</taxon>
        <taxon>Rhizobiaceae</taxon>
        <taxon>Liberibacter</taxon>
    </lineage>
</organism>
<keyword evidence="3" id="KW-1133">Transmembrane helix</keyword>
<keyword evidence="2 3" id="KW-0472">Membrane</keyword>
<dbReference type="Pfam" id="PF02632">
    <property type="entry name" value="BioY"/>
    <property type="match status" value="1"/>
</dbReference>
<dbReference type="Gene3D" id="1.10.1760.20">
    <property type="match status" value="1"/>
</dbReference>
<evidence type="ECO:0000313" key="5">
    <source>
        <dbReference type="Proteomes" id="UP000035503"/>
    </source>
</evidence>
<evidence type="ECO:0000256" key="3">
    <source>
        <dbReference type="SAM" id="Phobius"/>
    </source>
</evidence>
<gene>
    <name evidence="4" type="ORF">G293_03205</name>
</gene>
<dbReference type="AlphaFoldDB" id="A0A0G3I303"/>
<dbReference type="STRING" id="1277257.G293_03205"/>
<feature type="transmembrane region" description="Helical" evidence="3">
    <location>
        <begin position="57"/>
        <end position="80"/>
    </location>
</feature>
<dbReference type="Proteomes" id="UP000035503">
    <property type="component" value="Chromosome"/>
</dbReference>
<keyword evidence="3" id="KW-0812">Transmembrane</keyword>